<sequence length="433" mass="48356">MIASIFALAAGIDLSNPYILLSGACIILILSYFFNRLSDRTNVPSVILLIITGILVRFGIEQAHYDMPNLMPYLEILGIVGLIMIVLEAALDLQLTREKYPMIGRTVIVATTCLIATTFAVAWFLKSQLDITFGIAFLYATPLCVMSSSIIIPSVTGLLQDKKEFMIYEAAFSDILGILLFYFVISFLEEGGMVATSQFFVSLILTILVSLIATAILIYLFKDLKSQTKLFLLTANLVLLYSLGKLFHLSPLIIIMVFGMALANHGKFKSLLNRYGVGTESIEKIEKEFHLITLESAFLVRTFFFVVFGMTIDVGNLLNLEVFLISLAVVACIFIFRAIMLHFFARENFTPELYIAPRGLVTILLFFQIPDEFISSEVKPGILLYVIILTSLVMTYYLIKDKMKRDQQNGNGGAEEKVKVSTQEPELNPVDVA</sequence>
<evidence type="ECO:0000256" key="6">
    <source>
        <dbReference type="ARBA" id="ARBA00022989"/>
    </source>
</evidence>
<gene>
    <name evidence="12" type="ORF">KUV50_14025</name>
</gene>
<organism evidence="12 13">
    <name type="scientific">Membranihabitans marinus</name>
    <dbReference type="NCBI Taxonomy" id="1227546"/>
    <lineage>
        <taxon>Bacteria</taxon>
        <taxon>Pseudomonadati</taxon>
        <taxon>Bacteroidota</taxon>
        <taxon>Saprospiria</taxon>
        <taxon>Saprospirales</taxon>
        <taxon>Saprospiraceae</taxon>
        <taxon>Membranihabitans</taxon>
    </lineage>
</organism>
<keyword evidence="5 10" id="KW-0812">Transmembrane</keyword>
<dbReference type="RefSeq" id="WP_222580802.1">
    <property type="nucleotide sequence ID" value="NZ_JAHVHU010000013.1"/>
</dbReference>
<evidence type="ECO:0000256" key="10">
    <source>
        <dbReference type="SAM" id="Phobius"/>
    </source>
</evidence>
<evidence type="ECO:0000256" key="8">
    <source>
        <dbReference type="ARBA" id="ARBA00023136"/>
    </source>
</evidence>
<dbReference type="InterPro" id="IPR038770">
    <property type="entry name" value="Na+/solute_symporter_sf"/>
</dbReference>
<feature type="transmembrane region" description="Helical" evidence="10">
    <location>
        <begin position="131"/>
        <end position="153"/>
    </location>
</feature>
<dbReference type="AlphaFoldDB" id="A0A953HYZ4"/>
<dbReference type="Pfam" id="PF00999">
    <property type="entry name" value="Na_H_Exchanger"/>
    <property type="match status" value="1"/>
</dbReference>
<feature type="domain" description="Cation/H+ exchanger transmembrane" evidence="11">
    <location>
        <begin position="29"/>
        <end position="394"/>
    </location>
</feature>
<feature type="transmembrane region" description="Helical" evidence="10">
    <location>
        <begin position="72"/>
        <end position="91"/>
    </location>
</feature>
<keyword evidence="2" id="KW-0813">Transport</keyword>
<name>A0A953HYZ4_9BACT</name>
<feature type="transmembrane region" description="Helical" evidence="10">
    <location>
        <begin position="382"/>
        <end position="399"/>
    </location>
</feature>
<evidence type="ECO:0000256" key="7">
    <source>
        <dbReference type="ARBA" id="ARBA00023065"/>
    </source>
</evidence>
<evidence type="ECO:0000259" key="11">
    <source>
        <dbReference type="Pfam" id="PF00999"/>
    </source>
</evidence>
<protein>
    <submittedName>
        <fullName evidence="12">Cation:proton antiporter</fullName>
    </submittedName>
</protein>
<feature type="transmembrane region" description="Helical" evidence="10">
    <location>
        <begin position="322"/>
        <end position="341"/>
    </location>
</feature>
<keyword evidence="13" id="KW-1185">Reference proteome</keyword>
<evidence type="ECO:0000313" key="12">
    <source>
        <dbReference type="EMBL" id="MBY5959266.1"/>
    </source>
</evidence>
<feature type="region of interest" description="Disordered" evidence="9">
    <location>
        <begin position="406"/>
        <end position="433"/>
    </location>
</feature>
<comment type="subcellular location">
    <subcellularLocation>
        <location evidence="1">Cell membrane</location>
        <topology evidence="1">Multi-pass membrane protein</topology>
    </subcellularLocation>
</comment>
<accession>A0A953HYZ4</accession>
<evidence type="ECO:0000313" key="13">
    <source>
        <dbReference type="Proteomes" id="UP000753961"/>
    </source>
</evidence>
<feature type="transmembrane region" description="Helical" evidence="10">
    <location>
        <begin position="165"/>
        <end position="187"/>
    </location>
</feature>
<dbReference type="Gene3D" id="1.20.1530.20">
    <property type="match status" value="1"/>
</dbReference>
<feature type="transmembrane region" description="Helical" evidence="10">
    <location>
        <begin position="18"/>
        <end position="35"/>
    </location>
</feature>
<keyword evidence="4" id="KW-1003">Cell membrane</keyword>
<feature type="transmembrane region" description="Helical" evidence="10">
    <location>
        <begin position="199"/>
        <end position="221"/>
    </location>
</feature>
<evidence type="ECO:0000256" key="1">
    <source>
        <dbReference type="ARBA" id="ARBA00004651"/>
    </source>
</evidence>
<dbReference type="PANTHER" id="PTHR32507">
    <property type="entry name" value="NA(+)/H(+) ANTIPORTER 1"/>
    <property type="match status" value="1"/>
</dbReference>
<feature type="transmembrane region" description="Helical" evidence="10">
    <location>
        <begin position="289"/>
        <end position="310"/>
    </location>
</feature>
<dbReference type="GO" id="GO:1902600">
    <property type="term" value="P:proton transmembrane transport"/>
    <property type="evidence" value="ECO:0007669"/>
    <property type="project" value="InterPro"/>
</dbReference>
<evidence type="ECO:0000256" key="5">
    <source>
        <dbReference type="ARBA" id="ARBA00022692"/>
    </source>
</evidence>
<keyword evidence="6 10" id="KW-1133">Transmembrane helix</keyword>
<evidence type="ECO:0000256" key="2">
    <source>
        <dbReference type="ARBA" id="ARBA00022448"/>
    </source>
</evidence>
<dbReference type="EMBL" id="JAHVHU010000013">
    <property type="protein sequence ID" value="MBY5959266.1"/>
    <property type="molecule type" value="Genomic_DNA"/>
</dbReference>
<evidence type="ECO:0000256" key="9">
    <source>
        <dbReference type="SAM" id="MobiDB-lite"/>
    </source>
</evidence>
<proteinExistence type="predicted"/>
<feature type="transmembrane region" description="Helical" evidence="10">
    <location>
        <begin position="250"/>
        <end position="268"/>
    </location>
</feature>
<dbReference type="Proteomes" id="UP000753961">
    <property type="component" value="Unassembled WGS sequence"/>
</dbReference>
<feature type="transmembrane region" description="Helical" evidence="10">
    <location>
        <begin position="103"/>
        <end position="125"/>
    </location>
</feature>
<evidence type="ECO:0000256" key="3">
    <source>
        <dbReference type="ARBA" id="ARBA00022449"/>
    </source>
</evidence>
<dbReference type="GO" id="GO:0005886">
    <property type="term" value="C:plasma membrane"/>
    <property type="evidence" value="ECO:0007669"/>
    <property type="project" value="UniProtKB-SubCell"/>
</dbReference>
<dbReference type="InterPro" id="IPR006153">
    <property type="entry name" value="Cation/H_exchanger_TM"/>
</dbReference>
<keyword evidence="8 10" id="KW-0472">Membrane</keyword>
<reference evidence="12" key="1">
    <citation type="submission" date="2021-06" db="EMBL/GenBank/DDBJ databases">
        <title>44 bacteria genomes isolated from Dapeng, Shenzhen.</title>
        <authorList>
            <person name="Zheng W."/>
            <person name="Yu S."/>
            <person name="Huang Y."/>
        </authorList>
    </citation>
    <scope>NUCLEOTIDE SEQUENCE</scope>
    <source>
        <strain evidence="12">DP5N28-2</strain>
    </source>
</reference>
<dbReference type="PANTHER" id="PTHR32507:SF0">
    <property type="entry name" value="NA(+)_H(+) ANTIPORTER 2-RELATED"/>
    <property type="match status" value="1"/>
</dbReference>
<evidence type="ECO:0000256" key="4">
    <source>
        <dbReference type="ARBA" id="ARBA00022475"/>
    </source>
</evidence>
<comment type="caution">
    <text evidence="12">The sequence shown here is derived from an EMBL/GenBank/DDBJ whole genome shotgun (WGS) entry which is preliminary data.</text>
</comment>
<keyword evidence="3" id="KW-0050">Antiport</keyword>
<keyword evidence="7" id="KW-0406">Ion transport</keyword>
<dbReference type="GO" id="GO:0015297">
    <property type="term" value="F:antiporter activity"/>
    <property type="evidence" value="ECO:0007669"/>
    <property type="project" value="UniProtKB-KW"/>
</dbReference>
<feature type="transmembrane region" description="Helical" evidence="10">
    <location>
        <begin position="42"/>
        <end position="60"/>
    </location>
</feature>